<sequence length="807" mass="95082">MANICFRCFISNKNANDHDLLYFDRYFLSDYICDNKCEGKNEKDRNNDNMENDCCEKNANKANSYYLDNNMEQFLQYLNTENENTQNEFENPYQKAYINMHLCKLCNGLHNIDLIMLYNKKSHFHNDLMKNKLTLGVKERKQIIQNINNAINVANNLLNNVDIILFFLYLYIGKDIKSIQDFTLESFQKIYEKIKDHIIIKTKIKDNTVRNNICTSFTYTLIYVYLTFYKKIFTLLDLNDDMIKFITSLYKNCTLVFNIYSFDYNNTIKDVHHEKINNDQRNNNINNSNNHNIDNNAKTVCPNGSSDDENDDNKFNAKKKKLINDNNQKINVFNILDENHPLLDYHTEDINNLIQNDDMKTNYSDINLNFNIDIYVSINNLCIFGYYNKYNKNCSQTKWLINNSSVSQISVEECIYEIFAKIFPSSTFTFMAAGREDKDVRMMNIGRPFLFTLKETKFSFLNFYLFFIKLNNIESHNNTINIFHQKTVQELFHLLKHYNKKGNNSLNQVTHQKKNIITSPVNPINTCYALLSRQNTVYLYDLDIGNILAEKSKDVFLQDKNIANLHINTNYNDEIEVLLSEEISKKDNTTNIDKNDNINYSANDEEKADPNYNAQFDSNVVFSPKANNTKDKKIMNDNSHMLNDKSSYNISNLVDVKFSNIAFSTNYELIKKVMKFGEDRKKAYKCIIYHSCVMTKEKIIEINKQVLNYENCNDCVLNIIQKTPIRVLHRRGLLNRKRKIYEFKLVFIHKHFSLLYLLAESGTYIKEFVNSDRGRTFPSVKYFFEDNAFVNILNLDVSKFVYDFNNN</sequence>
<evidence type="ECO:0000259" key="6">
    <source>
        <dbReference type="Pfam" id="PF21238"/>
    </source>
</evidence>
<evidence type="ECO:0000256" key="2">
    <source>
        <dbReference type="ARBA" id="ARBA00012787"/>
    </source>
</evidence>
<dbReference type="GO" id="GO:0031119">
    <property type="term" value="P:tRNA pseudouridine synthesis"/>
    <property type="evidence" value="ECO:0007669"/>
    <property type="project" value="TreeGrafter"/>
</dbReference>
<feature type="region of interest" description="Disordered" evidence="5">
    <location>
        <begin position="279"/>
        <end position="312"/>
    </location>
</feature>
<dbReference type="PANTHER" id="PTHR21568">
    <property type="entry name" value="TRNA PSEUDOURIDINE SYNTHASE PUS10"/>
    <property type="match status" value="1"/>
</dbReference>
<dbReference type="GO" id="GO:0160148">
    <property type="term" value="F:tRNA pseudouridine(55) synthase activity"/>
    <property type="evidence" value="ECO:0007669"/>
    <property type="project" value="UniProtKB-EC"/>
</dbReference>
<dbReference type="InterPro" id="IPR020103">
    <property type="entry name" value="PsdUridine_synth_cat_dom_sf"/>
</dbReference>
<accession>A0A078KD48</accession>
<gene>
    <name evidence="8" type="ORF">PY17X_1042300</name>
    <name evidence="7" type="ORF">PYYM_1041900</name>
</gene>
<dbReference type="RefSeq" id="XP_729104.1">
    <property type="nucleotide sequence ID" value="XM_724011.1"/>
</dbReference>
<evidence type="ECO:0000256" key="4">
    <source>
        <dbReference type="ARBA" id="ARBA00023235"/>
    </source>
</evidence>
<dbReference type="OMA" id="AYKCIIY"/>
<evidence type="ECO:0000313" key="9">
    <source>
        <dbReference type="Proteomes" id="UP000072874"/>
    </source>
</evidence>
<evidence type="ECO:0000256" key="5">
    <source>
        <dbReference type="SAM" id="MobiDB-lite"/>
    </source>
</evidence>
<dbReference type="VEuPathDB" id="PlasmoDB:Py17XNL_001002459"/>
<dbReference type="InterPro" id="IPR048741">
    <property type="entry name" value="Pus10-like_C"/>
</dbReference>
<dbReference type="VEuPathDB" id="PlasmoDB:PY00117"/>
<dbReference type="EMBL" id="LM993664">
    <property type="protein sequence ID" value="VTZ79147.1"/>
    <property type="molecule type" value="Genomic_DNA"/>
</dbReference>
<dbReference type="OrthoDB" id="271937at2759"/>
<reference evidence="7" key="2">
    <citation type="submission" date="2014-05" db="EMBL/GenBank/DDBJ databases">
        <authorList>
            <person name="Aslett A.Martin."/>
            <person name="De Silva Nishadi"/>
        </authorList>
    </citation>
    <scope>NUCLEOTIDE SEQUENCE</scope>
    <source>
        <strain evidence="7">YM</strain>
    </source>
</reference>
<dbReference type="Proteomes" id="UP000072874">
    <property type="component" value="Chromosome 10"/>
</dbReference>
<feature type="domain" description="Pus10-like C-terminal" evidence="6">
    <location>
        <begin position="383"/>
        <end position="522"/>
    </location>
</feature>
<comment type="similarity">
    <text evidence="1">Belongs to the pseudouridine synthase Pus10 family.</text>
</comment>
<protein>
    <recommendedName>
        <fullName evidence="2">tRNA pseudouridine(55) synthase</fullName>
        <ecNumber evidence="2">5.4.99.25</ecNumber>
    </recommendedName>
</protein>
<feature type="domain" description="Pus10-like C-terminal" evidence="6">
    <location>
        <begin position="653"/>
        <end position="799"/>
    </location>
</feature>
<dbReference type="PANTHER" id="PTHR21568:SF0">
    <property type="entry name" value="TRNA PSEUDOURIDINE SYNTHASE PUS10"/>
    <property type="match status" value="1"/>
</dbReference>
<evidence type="ECO:0000256" key="3">
    <source>
        <dbReference type="ARBA" id="ARBA00022694"/>
    </source>
</evidence>
<dbReference type="Pfam" id="PF21238">
    <property type="entry name" value="Pus10_C"/>
    <property type="match status" value="2"/>
</dbReference>
<dbReference type="SUPFAM" id="SSF55120">
    <property type="entry name" value="Pseudouridine synthase"/>
    <property type="match status" value="1"/>
</dbReference>
<dbReference type="EC" id="5.4.99.25" evidence="2"/>
<dbReference type="KEGG" id="pyo:PY17X_1042300"/>
<dbReference type="EMBL" id="LK934638">
    <property type="protein sequence ID" value="CDU85252.1"/>
    <property type="molecule type" value="Genomic_DNA"/>
</dbReference>
<dbReference type="AlphaFoldDB" id="A0A078KD48"/>
<dbReference type="GeneID" id="3801657"/>
<evidence type="ECO:0000256" key="1">
    <source>
        <dbReference type="ARBA" id="ARBA00009652"/>
    </source>
</evidence>
<reference evidence="8" key="3">
    <citation type="submission" date="2014-05" db="EMBL/GenBank/DDBJ databases">
        <authorList>
            <person name="Aslett M.A."/>
            <person name="De Silva N."/>
        </authorList>
    </citation>
    <scope>NUCLEOTIDE SEQUENCE</scope>
    <source>
        <strain evidence="8">17X</strain>
    </source>
</reference>
<keyword evidence="4" id="KW-0413">Isomerase</keyword>
<dbReference type="Gene3D" id="3.30.70.3190">
    <property type="match status" value="1"/>
</dbReference>
<organism evidence="7 10">
    <name type="scientific">Plasmodium yoelii</name>
    <dbReference type="NCBI Taxonomy" id="5861"/>
    <lineage>
        <taxon>Eukaryota</taxon>
        <taxon>Sar</taxon>
        <taxon>Alveolata</taxon>
        <taxon>Apicomplexa</taxon>
        <taxon>Aconoidasida</taxon>
        <taxon>Haemosporida</taxon>
        <taxon>Plasmodiidae</taxon>
        <taxon>Plasmodium</taxon>
        <taxon>Plasmodium (Vinckeia)</taxon>
    </lineage>
</organism>
<dbReference type="Proteomes" id="UP000072904">
    <property type="component" value="Chromosome 10"/>
</dbReference>
<evidence type="ECO:0000313" key="10">
    <source>
        <dbReference type="Proteomes" id="UP000072904"/>
    </source>
</evidence>
<reference evidence="8" key="4">
    <citation type="submission" date="2019-05" db="EMBL/GenBank/DDBJ databases">
        <authorList>
            <consortium name="Pathogen Informatics"/>
        </authorList>
    </citation>
    <scope>NUCLEOTIDE SEQUENCE</scope>
    <source>
        <strain evidence="8">17X</strain>
    </source>
</reference>
<reference evidence="9 10" key="1">
    <citation type="journal article" date="2014" name="BMC Biol.">
        <title>A comprehensive evaluation of rodent malaria parasite genomes and gene expression.</title>
        <authorList>
            <person name="Otto T.D."/>
            <person name="Bohme U."/>
            <person name="Jackson A.P."/>
            <person name="Hunt M."/>
            <person name="Franke-Fayard B."/>
            <person name="Hoeijmakers W.A."/>
            <person name="Religa A.A."/>
            <person name="Robertson L."/>
            <person name="Sanders M."/>
            <person name="Ogun S.A."/>
            <person name="Cunningham D."/>
            <person name="Erhart A."/>
            <person name="Billker O."/>
            <person name="Khan S.M."/>
            <person name="Stunnenberg H.G."/>
            <person name="Langhorne J."/>
            <person name="Holder A.A."/>
            <person name="Waters A.P."/>
            <person name="Newbold C.I."/>
            <person name="Pain A."/>
            <person name="Berriman M."/>
            <person name="Janse C.J."/>
        </authorList>
    </citation>
    <scope>NUCLEOTIDE SEQUENCE [LARGE SCALE GENOMIC DNA]</scope>
    <source>
        <strain evidence="8 9">17X</strain>
        <strain evidence="7 10">YM</strain>
    </source>
</reference>
<dbReference type="GO" id="GO:0003723">
    <property type="term" value="F:RNA binding"/>
    <property type="evidence" value="ECO:0007669"/>
    <property type="project" value="InterPro"/>
</dbReference>
<proteinExistence type="inferred from homology"/>
<dbReference type="InterPro" id="IPR039894">
    <property type="entry name" value="Pus10-like"/>
</dbReference>
<keyword evidence="3" id="KW-0819">tRNA processing</keyword>
<feature type="compositionally biased region" description="Low complexity" evidence="5">
    <location>
        <begin position="279"/>
        <end position="296"/>
    </location>
</feature>
<dbReference type="VEuPathDB" id="PlasmoDB:PYYM_1041900"/>
<evidence type="ECO:0000313" key="8">
    <source>
        <dbReference type="EMBL" id="VTZ79147.1"/>
    </source>
</evidence>
<name>A0A078KD48_PLAYE</name>
<evidence type="ECO:0000313" key="7">
    <source>
        <dbReference type="EMBL" id="CDU85252.1"/>
    </source>
</evidence>
<dbReference type="Gene3D" id="3.30.70.2510">
    <property type="match status" value="1"/>
</dbReference>
<dbReference type="VEuPathDB" id="PlasmoDB:PY17X_1042300"/>